<name>A0A645F467_9ZZZZ</name>
<proteinExistence type="predicted"/>
<dbReference type="AlphaFoldDB" id="A0A645F467"/>
<evidence type="ECO:0000313" key="1">
    <source>
        <dbReference type="EMBL" id="MPN09061.1"/>
    </source>
</evidence>
<reference evidence="1" key="1">
    <citation type="submission" date="2019-08" db="EMBL/GenBank/DDBJ databases">
        <authorList>
            <person name="Kucharzyk K."/>
            <person name="Murdoch R.W."/>
            <person name="Higgins S."/>
            <person name="Loffler F."/>
        </authorList>
    </citation>
    <scope>NUCLEOTIDE SEQUENCE</scope>
</reference>
<accession>A0A645F467</accession>
<organism evidence="1">
    <name type="scientific">bioreactor metagenome</name>
    <dbReference type="NCBI Taxonomy" id="1076179"/>
    <lineage>
        <taxon>unclassified sequences</taxon>
        <taxon>metagenomes</taxon>
        <taxon>ecological metagenomes</taxon>
    </lineage>
</organism>
<dbReference type="EMBL" id="VSSQ01055154">
    <property type="protein sequence ID" value="MPN09061.1"/>
    <property type="molecule type" value="Genomic_DNA"/>
</dbReference>
<protein>
    <submittedName>
        <fullName evidence="1">Uncharacterized protein</fullName>
    </submittedName>
</protein>
<gene>
    <name evidence="1" type="ORF">SDC9_156349</name>
</gene>
<sequence>MENKIKELENAATARTDAEINALLDAQPKGTFTDEERAKLKEIGVKAGVDALAVALKKTSAQPVAIADLIKSEGKHGADAGKNWKWYQDNDPSALEKMPESDPETFKQLYRAEYGVEPEV</sequence>
<comment type="caution">
    <text evidence="1">The sequence shown here is derived from an EMBL/GenBank/DDBJ whole genome shotgun (WGS) entry which is preliminary data.</text>
</comment>